<comment type="caution">
    <text evidence="2">The sequence shown here is derived from an EMBL/GenBank/DDBJ whole genome shotgun (WGS) entry which is preliminary data.</text>
</comment>
<dbReference type="EMBL" id="BMNH01000009">
    <property type="protein sequence ID" value="GGO70830.1"/>
    <property type="molecule type" value="Genomic_DNA"/>
</dbReference>
<dbReference type="Pfam" id="PF01636">
    <property type="entry name" value="APH"/>
    <property type="match status" value="1"/>
</dbReference>
<evidence type="ECO:0000259" key="1">
    <source>
        <dbReference type="Pfam" id="PF01636"/>
    </source>
</evidence>
<evidence type="ECO:0000313" key="3">
    <source>
        <dbReference type="Proteomes" id="UP000646523"/>
    </source>
</evidence>
<gene>
    <name evidence="2" type="ORF">GCM10012289_35140</name>
</gene>
<organism evidence="2 3">
    <name type="scientific">Nonomuraea cavernae</name>
    <dbReference type="NCBI Taxonomy" id="2045107"/>
    <lineage>
        <taxon>Bacteria</taxon>
        <taxon>Bacillati</taxon>
        <taxon>Actinomycetota</taxon>
        <taxon>Actinomycetes</taxon>
        <taxon>Streptosporangiales</taxon>
        <taxon>Streptosporangiaceae</taxon>
        <taxon>Nonomuraea</taxon>
    </lineage>
</organism>
<name>A0A917Z0P0_9ACTN</name>
<dbReference type="SUPFAM" id="SSF56112">
    <property type="entry name" value="Protein kinase-like (PK-like)"/>
    <property type="match status" value="1"/>
</dbReference>
<dbReference type="InterPro" id="IPR011009">
    <property type="entry name" value="Kinase-like_dom_sf"/>
</dbReference>
<reference evidence="2" key="2">
    <citation type="submission" date="2020-09" db="EMBL/GenBank/DDBJ databases">
        <authorList>
            <person name="Sun Q."/>
            <person name="Zhou Y."/>
        </authorList>
    </citation>
    <scope>NUCLEOTIDE SEQUENCE</scope>
    <source>
        <strain evidence="2">CGMCC 4.7368</strain>
    </source>
</reference>
<feature type="domain" description="Aminoglycoside phosphotransferase" evidence="1">
    <location>
        <begin position="31"/>
        <end position="231"/>
    </location>
</feature>
<sequence length="298" mass="31305">MPRMTGHRWDDLPAEVRDAIGEATGPIRTVTPVPAGLTAGLAARLDTAAGPLFVKALPDDVPSARLYQRERLVGAALPESVPAPRMLWSGHTAGWVALVFGYVAAIRDVNLGPDSPDLAGALDLVQVLGQELTPAPGADVPPVGDNVEFLRKRADALLANPPADLEALAAYRHARACLDLDALAGDTLLHADLHAGNLLATAGGVRVLDWGLACEGAAWVETALFVPRLILAGHTPERAESLAAQVLAFKSAPEDAVTGLAAVWSLFREFVARNGPAEIRASRARAATAGRAWVEYRA</sequence>
<dbReference type="InterPro" id="IPR002575">
    <property type="entry name" value="Aminoglycoside_PTrfase"/>
</dbReference>
<protein>
    <recommendedName>
        <fullName evidence="1">Aminoglycoside phosphotransferase domain-containing protein</fullName>
    </recommendedName>
</protein>
<dbReference type="Gene3D" id="3.90.1200.10">
    <property type="match status" value="1"/>
</dbReference>
<reference evidence="2" key="1">
    <citation type="journal article" date="2014" name="Int. J. Syst. Evol. Microbiol.">
        <title>Complete genome sequence of Corynebacterium casei LMG S-19264T (=DSM 44701T), isolated from a smear-ripened cheese.</title>
        <authorList>
            <consortium name="US DOE Joint Genome Institute (JGI-PGF)"/>
            <person name="Walter F."/>
            <person name="Albersmeier A."/>
            <person name="Kalinowski J."/>
            <person name="Ruckert C."/>
        </authorList>
    </citation>
    <scope>NUCLEOTIDE SEQUENCE</scope>
    <source>
        <strain evidence="2">CGMCC 4.7368</strain>
    </source>
</reference>
<proteinExistence type="predicted"/>
<dbReference type="Proteomes" id="UP000646523">
    <property type="component" value="Unassembled WGS sequence"/>
</dbReference>
<accession>A0A917Z0P0</accession>
<evidence type="ECO:0000313" key="2">
    <source>
        <dbReference type="EMBL" id="GGO70830.1"/>
    </source>
</evidence>
<dbReference type="AlphaFoldDB" id="A0A917Z0P0"/>
<keyword evidence="3" id="KW-1185">Reference proteome</keyword>